<feature type="region of interest" description="Disordered" evidence="1">
    <location>
        <begin position="88"/>
        <end position="148"/>
    </location>
</feature>
<feature type="compositionally biased region" description="Polar residues" evidence="1">
    <location>
        <begin position="88"/>
        <end position="99"/>
    </location>
</feature>
<feature type="region of interest" description="Disordered" evidence="1">
    <location>
        <begin position="470"/>
        <end position="511"/>
    </location>
</feature>
<feature type="compositionally biased region" description="Polar residues" evidence="1">
    <location>
        <begin position="791"/>
        <end position="821"/>
    </location>
</feature>
<accession>A0A5B0RYV1</accession>
<dbReference type="Proteomes" id="UP000325313">
    <property type="component" value="Unassembled WGS sequence"/>
</dbReference>
<organism evidence="2 3">
    <name type="scientific">Puccinia graminis f. sp. tritici</name>
    <dbReference type="NCBI Taxonomy" id="56615"/>
    <lineage>
        <taxon>Eukaryota</taxon>
        <taxon>Fungi</taxon>
        <taxon>Dikarya</taxon>
        <taxon>Basidiomycota</taxon>
        <taxon>Pucciniomycotina</taxon>
        <taxon>Pucciniomycetes</taxon>
        <taxon>Pucciniales</taxon>
        <taxon>Pucciniaceae</taxon>
        <taxon>Puccinia</taxon>
    </lineage>
</organism>
<feature type="compositionally biased region" description="Polar residues" evidence="1">
    <location>
        <begin position="483"/>
        <end position="493"/>
    </location>
</feature>
<evidence type="ECO:0000313" key="2">
    <source>
        <dbReference type="EMBL" id="KAA1130588.1"/>
    </source>
</evidence>
<feature type="compositionally biased region" description="Polar residues" evidence="1">
    <location>
        <begin position="949"/>
        <end position="962"/>
    </location>
</feature>
<protein>
    <recommendedName>
        <fullName evidence="4">HMG box domain-containing protein</fullName>
    </recommendedName>
</protein>
<feature type="compositionally biased region" description="Polar residues" evidence="1">
    <location>
        <begin position="255"/>
        <end position="290"/>
    </location>
</feature>
<dbReference type="Gene3D" id="1.10.30.10">
    <property type="entry name" value="High mobility group box domain"/>
    <property type="match status" value="1"/>
</dbReference>
<feature type="compositionally biased region" description="Low complexity" evidence="1">
    <location>
        <begin position="934"/>
        <end position="948"/>
    </location>
</feature>
<feature type="compositionally biased region" description="Basic residues" evidence="1">
    <location>
        <begin position="593"/>
        <end position="606"/>
    </location>
</feature>
<feature type="region of interest" description="Disordered" evidence="1">
    <location>
        <begin position="861"/>
        <end position="962"/>
    </location>
</feature>
<dbReference type="SUPFAM" id="SSF47095">
    <property type="entry name" value="HMG-box"/>
    <property type="match status" value="1"/>
</dbReference>
<name>A0A5B0RYV1_PUCGR</name>
<feature type="region of interest" description="Disordered" evidence="1">
    <location>
        <begin position="338"/>
        <end position="386"/>
    </location>
</feature>
<feature type="region of interest" description="Disordered" evidence="1">
    <location>
        <begin position="418"/>
        <end position="455"/>
    </location>
</feature>
<feature type="compositionally biased region" description="Low complexity" evidence="1">
    <location>
        <begin position="241"/>
        <end position="254"/>
    </location>
</feature>
<feature type="compositionally biased region" description="Polar residues" evidence="1">
    <location>
        <begin position="444"/>
        <end position="455"/>
    </location>
</feature>
<feature type="compositionally biased region" description="Basic and acidic residues" evidence="1">
    <location>
        <begin position="663"/>
        <end position="672"/>
    </location>
</feature>
<dbReference type="AlphaFoldDB" id="A0A5B0RYV1"/>
<evidence type="ECO:0000313" key="3">
    <source>
        <dbReference type="Proteomes" id="UP000325313"/>
    </source>
</evidence>
<sequence length="1053" mass="111641">MECPSLCRRVSTRAGVFSAAHRHHSTSNASCLPSSSRPTTPIVISPEVLGNGSKPISDPRLSSLMTSAALQSSPSSSLCPALSSTQIANSGEGQFSDAGSDQEEAADREAHKRKRVKLNSFHSTRESLLPLPTKSSSAQGPASRKEPETFHHLADANEDQDTPEVEVVGGGVGLPLNTESAASTNKGLRSTRPAKSSPATVANQTSNTYDCKGQLPMATRRLAMLVGIPESSQAIIQSTLSLPSSRSKLSNSQSYASTPRAGTNPQGTACLSTSDSLNCPVPSSSASNDCTPRYPKPPSSAGAACSSPRDFSNYGATVNARPVAARRCASTSRAVSGLTANRTDGGSQQASRISSHGSSCDTRVANQDSRSDSVAPRYGRASSSCDDYTMPAPGSFSIRAPPAAQLLQRYDPSLCSEASEVTSRGAGHQLESFEESSEFDGSSQPPSTCPAQSPSACSSQTIMVSVLPSMAHGNPNKRKARTSRSQTAGSDNGLSEIELVKPPPTINGKVSHGRKVPVGYIKRTPNSFLMFRSHVIANKLLPPGVENDNRQISRVVSGLWAGLSEEDLRSWQTASRELRAAARARNPGLKHAPNQKRKEVVRRRRSGQLPGETPEQRVEREKASAAAVAKGIINSRGEKLGKGKMVPLPGSSARPSTSNAVIHPRDDPVRDTSRPEFRAPVHYFCQPGNGQAATPRSEYAESTLTTSPVAEARRSLSCVPESVADESSARQAPMTASELSTGRVTNGHQDVEMLSQPQQSHMAHQTTHQGAQQTPIIHPVNLDPRMGYTASEPSQGTVQQDPRLSASSSGPPVANQNGLSLNQPDTQAYSGLFSHVGTGLDVPGSLPAPFSDEIWRSLGLTTSDLAPSQPTTSSLAPPTTGTMPDNNFHGKSFAMRDDSQTHLQSSPFWPQGTGFNNLVNSNPAEYPFREPAVSEHSSQISGSGASQQTTYPLRSQGSQSDCSKPLEFSALIDDSSFSDPLKSDGLDFDSMYLSYQSHSASNQALEDACQSLTTNNLAQNTLDNTNTSAGPTLNQDHQKEFWVNSNSTASTLT</sequence>
<feature type="region of interest" description="Disordered" evidence="1">
    <location>
        <begin position="640"/>
        <end position="672"/>
    </location>
</feature>
<feature type="region of interest" description="Disordered" evidence="1">
    <location>
        <begin position="582"/>
        <end position="620"/>
    </location>
</feature>
<feature type="compositionally biased region" description="Polar residues" evidence="1">
    <location>
        <begin position="861"/>
        <end position="885"/>
    </location>
</feature>
<feature type="compositionally biased region" description="Polar residues" evidence="1">
    <location>
        <begin position="901"/>
        <end position="923"/>
    </location>
</feature>
<feature type="region of interest" description="Disordered" evidence="1">
    <location>
        <begin position="786"/>
        <end position="821"/>
    </location>
</feature>
<gene>
    <name evidence="2" type="ORF">PGTUg99_003876</name>
</gene>
<dbReference type="InterPro" id="IPR036910">
    <property type="entry name" value="HMG_box_dom_sf"/>
</dbReference>
<evidence type="ECO:0000256" key="1">
    <source>
        <dbReference type="SAM" id="MobiDB-lite"/>
    </source>
</evidence>
<feature type="compositionally biased region" description="Polar residues" evidence="1">
    <location>
        <begin position="338"/>
        <end position="368"/>
    </location>
</feature>
<dbReference type="EMBL" id="VDEP01000107">
    <property type="protein sequence ID" value="KAA1130588.1"/>
    <property type="molecule type" value="Genomic_DNA"/>
</dbReference>
<feature type="region of interest" description="Disordered" evidence="1">
    <location>
        <begin position="721"/>
        <end position="742"/>
    </location>
</feature>
<feature type="region of interest" description="Disordered" evidence="1">
    <location>
        <begin position="241"/>
        <end position="307"/>
    </location>
</feature>
<evidence type="ECO:0008006" key="4">
    <source>
        <dbReference type="Google" id="ProtNLM"/>
    </source>
</evidence>
<comment type="caution">
    <text evidence="2">The sequence shown here is derived from an EMBL/GenBank/DDBJ whole genome shotgun (WGS) entry which is preliminary data.</text>
</comment>
<proteinExistence type="predicted"/>
<feature type="region of interest" description="Disordered" evidence="1">
    <location>
        <begin position="180"/>
        <end position="205"/>
    </location>
</feature>
<reference evidence="2 3" key="1">
    <citation type="submission" date="2019-05" db="EMBL/GenBank/DDBJ databases">
        <title>Emergence of the Ug99 lineage of the wheat stem rust pathogen through somatic hybridization.</title>
        <authorList>
            <person name="Li F."/>
            <person name="Upadhyaya N.M."/>
            <person name="Sperschneider J."/>
            <person name="Matny O."/>
            <person name="Nguyen-Phuc H."/>
            <person name="Mago R."/>
            <person name="Raley C."/>
            <person name="Miller M.E."/>
            <person name="Silverstein K.A.T."/>
            <person name="Henningsen E."/>
            <person name="Hirsch C.D."/>
            <person name="Visser B."/>
            <person name="Pretorius Z.A."/>
            <person name="Steffenson B.J."/>
            <person name="Schwessinger B."/>
            <person name="Dodds P.N."/>
            <person name="Figueroa M."/>
        </authorList>
    </citation>
    <scope>NUCLEOTIDE SEQUENCE [LARGE SCALE GENOMIC DNA]</scope>
    <source>
        <strain evidence="2 3">Ug99</strain>
    </source>
</reference>